<evidence type="ECO:0000313" key="1">
    <source>
        <dbReference type="EMBL" id="KAJ4701873.1"/>
    </source>
</evidence>
<protein>
    <submittedName>
        <fullName evidence="1">Uncharacterized protein</fullName>
    </submittedName>
</protein>
<accession>A0ACC1WU93</accession>
<name>A0ACC1WU93_MELAZ</name>
<proteinExistence type="predicted"/>
<dbReference type="EMBL" id="CM051407">
    <property type="protein sequence ID" value="KAJ4701873.1"/>
    <property type="molecule type" value="Genomic_DNA"/>
</dbReference>
<evidence type="ECO:0000313" key="2">
    <source>
        <dbReference type="Proteomes" id="UP001164539"/>
    </source>
</evidence>
<organism evidence="1 2">
    <name type="scientific">Melia azedarach</name>
    <name type="common">Chinaberry tree</name>
    <dbReference type="NCBI Taxonomy" id="155640"/>
    <lineage>
        <taxon>Eukaryota</taxon>
        <taxon>Viridiplantae</taxon>
        <taxon>Streptophyta</taxon>
        <taxon>Embryophyta</taxon>
        <taxon>Tracheophyta</taxon>
        <taxon>Spermatophyta</taxon>
        <taxon>Magnoliopsida</taxon>
        <taxon>eudicotyledons</taxon>
        <taxon>Gunneridae</taxon>
        <taxon>Pentapetalae</taxon>
        <taxon>rosids</taxon>
        <taxon>malvids</taxon>
        <taxon>Sapindales</taxon>
        <taxon>Meliaceae</taxon>
        <taxon>Melia</taxon>
    </lineage>
</organism>
<gene>
    <name evidence="1" type="ORF">OWV82_025048</name>
</gene>
<dbReference type="Proteomes" id="UP001164539">
    <property type="component" value="Chromosome 14"/>
</dbReference>
<keyword evidence="2" id="KW-1185">Reference proteome</keyword>
<comment type="caution">
    <text evidence="1">The sequence shown here is derived from an EMBL/GenBank/DDBJ whole genome shotgun (WGS) entry which is preliminary data.</text>
</comment>
<reference evidence="1 2" key="1">
    <citation type="journal article" date="2023" name="Science">
        <title>Complex scaffold remodeling in plant triterpene biosynthesis.</title>
        <authorList>
            <person name="De La Pena R."/>
            <person name="Hodgson H."/>
            <person name="Liu J.C."/>
            <person name="Stephenson M.J."/>
            <person name="Martin A.C."/>
            <person name="Owen C."/>
            <person name="Harkess A."/>
            <person name="Leebens-Mack J."/>
            <person name="Jimenez L.E."/>
            <person name="Osbourn A."/>
            <person name="Sattely E.S."/>
        </authorList>
    </citation>
    <scope>NUCLEOTIDE SEQUENCE [LARGE SCALE GENOMIC DNA]</scope>
    <source>
        <strain evidence="2">cv. JPN11</strain>
        <tissue evidence="1">Leaf</tissue>
    </source>
</reference>
<sequence length="108" mass="12161">MNTRELKHHILRLTKCSSSNCKKHFYHTSSLTEGLFICAGIWDVDELSTQLGGPECSFLVISLGSSARECSISSDCIYLYFQQLYCIAFCTLQLLLCDPFINIIVKAN</sequence>